<dbReference type="EMBL" id="CP158165">
    <property type="protein sequence ID" value="XBV21566.1"/>
    <property type="molecule type" value="Genomic_DNA"/>
</dbReference>
<name>A0AAU7T425_9ACTN</name>
<comment type="subcellular location">
    <subcellularLocation>
        <location evidence="1">Cytoplasm</location>
    </subcellularLocation>
</comment>
<dbReference type="RefSeq" id="WP_350274425.1">
    <property type="nucleotide sequence ID" value="NZ_CP158165.1"/>
</dbReference>
<keyword evidence="4" id="KW-0067">ATP-binding</keyword>
<dbReference type="AlphaFoldDB" id="A0AAU7T425"/>
<protein>
    <submittedName>
        <fullName evidence="5">Rod shape-determining protein</fullName>
    </submittedName>
</protein>
<organism evidence="5">
    <name type="scientific">Kribbella sp. HUAS MG21</name>
    <dbReference type="NCBI Taxonomy" id="3160966"/>
    <lineage>
        <taxon>Bacteria</taxon>
        <taxon>Bacillati</taxon>
        <taxon>Actinomycetota</taxon>
        <taxon>Actinomycetes</taxon>
        <taxon>Propionibacteriales</taxon>
        <taxon>Kribbellaceae</taxon>
        <taxon>Kribbella</taxon>
    </lineage>
</organism>
<dbReference type="Pfam" id="PF06723">
    <property type="entry name" value="MreB_Mbl"/>
    <property type="match status" value="1"/>
</dbReference>
<dbReference type="Gene3D" id="3.30.420.40">
    <property type="match status" value="1"/>
</dbReference>
<evidence type="ECO:0000313" key="5">
    <source>
        <dbReference type="EMBL" id="XBV21566.1"/>
    </source>
</evidence>
<dbReference type="InterPro" id="IPR056546">
    <property type="entry name" value="MreB_MamK-like"/>
</dbReference>
<reference evidence="5" key="1">
    <citation type="submission" date="2024-06" db="EMBL/GenBank/DDBJ databases">
        <title>Kribbella sp. strain HUAS MG21 genome sequences.</title>
        <authorList>
            <person name="Mo P."/>
        </authorList>
    </citation>
    <scope>NUCLEOTIDE SEQUENCE</scope>
    <source>
        <strain evidence="5">HUAS MG21</strain>
    </source>
</reference>
<gene>
    <name evidence="5" type="ORF">ABN611_23700</name>
</gene>
<dbReference type="GO" id="GO:0005737">
    <property type="term" value="C:cytoplasm"/>
    <property type="evidence" value="ECO:0007669"/>
    <property type="project" value="UniProtKB-SubCell"/>
</dbReference>
<dbReference type="PANTHER" id="PTHR42749">
    <property type="entry name" value="CELL SHAPE-DETERMINING PROTEIN MREB"/>
    <property type="match status" value="1"/>
</dbReference>
<evidence type="ECO:0000256" key="3">
    <source>
        <dbReference type="ARBA" id="ARBA00022741"/>
    </source>
</evidence>
<keyword evidence="2" id="KW-0963">Cytoplasm</keyword>
<evidence type="ECO:0000256" key="1">
    <source>
        <dbReference type="ARBA" id="ARBA00004496"/>
    </source>
</evidence>
<keyword evidence="3" id="KW-0547">Nucleotide-binding</keyword>
<proteinExistence type="predicted"/>
<evidence type="ECO:0000256" key="4">
    <source>
        <dbReference type="ARBA" id="ARBA00022840"/>
    </source>
</evidence>
<dbReference type="PANTHER" id="PTHR42749:SF1">
    <property type="entry name" value="CELL SHAPE-DETERMINING PROTEIN MREB"/>
    <property type="match status" value="1"/>
</dbReference>
<sequence length="242" mass="24952">MIPRPAAGIALDLGSSGARFCLGQRRTVTVPAVSGRPVVARGRVVDAETASRLVGEMVAELKVSRAQLTVVATTPVLCGDDHREDIRTLLAGAATVVMIEGVKAAALGVGMELSQPLLVVDVGAELTEVALLAEGCVVEARRTPMGLHDRVLAAVLVEVIGDAVLELLRGDHGPQTADALDRGVLLTGGGGLRPELIYKLGSRLGAAVCPAPAPHTVSVRGAASVLQATRRHPGVSRRPFPS</sequence>
<dbReference type="SUPFAM" id="SSF53067">
    <property type="entry name" value="Actin-like ATPase domain"/>
    <property type="match status" value="1"/>
</dbReference>
<evidence type="ECO:0000256" key="2">
    <source>
        <dbReference type="ARBA" id="ARBA00022490"/>
    </source>
</evidence>
<dbReference type="InterPro" id="IPR043129">
    <property type="entry name" value="ATPase_NBD"/>
</dbReference>
<dbReference type="GO" id="GO:0005524">
    <property type="term" value="F:ATP binding"/>
    <property type="evidence" value="ECO:0007669"/>
    <property type="project" value="UniProtKB-KW"/>
</dbReference>
<accession>A0AAU7T425</accession>